<accession>A0A286USG9</accession>
<gene>
    <name evidence="1" type="ORF">PNOK_0249400</name>
</gene>
<protein>
    <submittedName>
        <fullName evidence="1">Uncharacterized protein</fullName>
    </submittedName>
</protein>
<proteinExistence type="predicted"/>
<evidence type="ECO:0000313" key="2">
    <source>
        <dbReference type="Proteomes" id="UP000217199"/>
    </source>
</evidence>
<dbReference type="EMBL" id="NBII01000002">
    <property type="protein sequence ID" value="PAV22537.1"/>
    <property type="molecule type" value="Genomic_DNA"/>
</dbReference>
<organism evidence="1 2">
    <name type="scientific">Pyrrhoderma noxium</name>
    <dbReference type="NCBI Taxonomy" id="2282107"/>
    <lineage>
        <taxon>Eukaryota</taxon>
        <taxon>Fungi</taxon>
        <taxon>Dikarya</taxon>
        <taxon>Basidiomycota</taxon>
        <taxon>Agaricomycotina</taxon>
        <taxon>Agaricomycetes</taxon>
        <taxon>Hymenochaetales</taxon>
        <taxon>Hymenochaetaceae</taxon>
        <taxon>Pyrrhoderma</taxon>
    </lineage>
</organism>
<keyword evidence="2" id="KW-1185">Reference proteome</keyword>
<reference evidence="1 2" key="1">
    <citation type="journal article" date="2017" name="Mol. Ecol.">
        <title>Comparative and population genomic landscape of Phellinus noxius: A hypervariable fungus causing root rot in trees.</title>
        <authorList>
            <person name="Chung C.L."/>
            <person name="Lee T.J."/>
            <person name="Akiba M."/>
            <person name="Lee H.H."/>
            <person name="Kuo T.H."/>
            <person name="Liu D."/>
            <person name="Ke H.M."/>
            <person name="Yokoi T."/>
            <person name="Roa M.B."/>
            <person name="Lu M.J."/>
            <person name="Chang Y.Y."/>
            <person name="Ann P.J."/>
            <person name="Tsai J.N."/>
            <person name="Chen C.Y."/>
            <person name="Tzean S.S."/>
            <person name="Ota Y."/>
            <person name="Hattori T."/>
            <person name="Sahashi N."/>
            <person name="Liou R.F."/>
            <person name="Kikuchi T."/>
            <person name="Tsai I.J."/>
        </authorList>
    </citation>
    <scope>NUCLEOTIDE SEQUENCE [LARGE SCALE GENOMIC DNA]</scope>
    <source>
        <strain evidence="1 2">FFPRI411160</strain>
    </source>
</reference>
<sequence>MSQHENFPQRPTLGEELFAEVVTHRSITSGPGPKRTYDNVSLSAIGEAAVEVAVTSYRYKIESSGLFANTGNLLSDENYRKWVNHYDM</sequence>
<dbReference type="InParanoid" id="A0A286USG9"/>
<dbReference type="AlphaFoldDB" id="A0A286USG9"/>
<name>A0A286USG9_9AGAM</name>
<dbReference type="Proteomes" id="UP000217199">
    <property type="component" value="Unassembled WGS sequence"/>
</dbReference>
<comment type="caution">
    <text evidence="1">The sequence shown here is derived from an EMBL/GenBank/DDBJ whole genome shotgun (WGS) entry which is preliminary data.</text>
</comment>
<evidence type="ECO:0000313" key="1">
    <source>
        <dbReference type="EMBL" id="PAV22537.1"/>
    </source>
</evidence>
<dbReference type="OrthoDB" id="3353871at2759"/>